<accession>A0ABM0M820</accession>
<evidence type="ECO:0000256" key="5">
    <source>
        <dbReference type="ARBA" id="ARBA00023136"/>
    </source>
</evidence>
<evidence type="ECO:0000259" key="8">
    <source>
        <dbReference type="Pfam" id="PF00892"/>
    </source>
</evidence>
<evidence type="ECO:0000313" key="10">
    <source>
        <dbReference type="RefSeq" id="XP_006816161.1"/>
    </source>
</evidence>
<dbReference type="PANTHER" id="PTHR23051:SF0">
    <property type="entry name" value="SOLUTE CARRIER FAMILY 35 MEMBER F5"/>
    <property type="match status" value="1"/>
</dbReference>
<feature type="transmembrane region" description="Helical" evidence="7">
    <location>
        <begin position="69"/>
        <end position="88"/>
    </location>
</feature>
<dbReference type="SUPFAM" id="SSF103481">
    <property type="entry name" value="Multidrug resistance efflux transporter EmrE"/>
    <property type="match status" value="1"/>
</dbReference>
<keyword evidence="4 7" id="KW-1133">Transmembrane helix</keyword>
<proteinExistence type="inferred from homology"/>
<feature type="transmembrane region" description="Helical" evidence="7">
    <location>
        <begin position="238"/>
        <end position="259"/>
    </location>
</feature>
<evidence type="ECO:0000256" key="4">
    <source>
        <dbReference type="ARBA" id="ARBA00022989"/>
    </source>
</evidence>
<dbReference type="PANTHER" id="PTHR23051">
    <property type="entry name" value="SOLUTE CARRIER FAMILY 35, MEMBER F5"/>
    <property type="match status" value="1"/>
</dbReference>
<evidence type="ECO:0000256" key="1">
    <source>
        <dbReference type="ARBA" id="ARBA00004141"/>
    </source>
</evidence>
<keyword evidence="9" id="KW-1185">Reference proteome</keyword>
<evidence type="ECO:0000256" key="2">
    <source>
        <dbReference type="ARBA" id="ARBA00007863"/>
    </source>
</evidence>
<feature type="transmembrane region" description="Helical" evidence="7">
    <location>
        <begin position="213"/>
        <end position="232"/>
    </location>
</feature>
<dbReference type="Pfam" id="PF00892">
    <property type="entry name" value="EamA"/>
    <property type="match status" value="1"/>
</dbReference>
<keyword evidence="3 7" id="KW-0812">Transmembrane</keyword>
<comment type="similarity">
    <text evidence="2">Belongs to the SLC35F solute transporter family.</text>
</comment>
<feature type="transmembrane region" description="Helical" evidence="7">
    <location>
        <begin position="397"/>
        <end position="418"/>
    </location>
</feature>
<feature type="transmembrane region" description="Helical" evidence="7">
    <location>
        <begin position="424"/>
        <end position="444"/>
    </location>
</feature>
<organism evidence="9 10">
    <name type="scientific">Saccoglossus kowalevskii</name>
    <name type="common">Acorn worm</name>
    <dbReference type="NCBI Taxonomy" id="10224"/>
    <lineage>
        <taxon>Eukaryota</taxon>
        <taxon>Metazoa</taxon>
        <taxon>Hemichordata</taxon>
        <taxon>Enteropneusta</taxon>
        <taxon>Harrimaniidae</taxon>
        <taxon>Saccoglossus</taxon>
    </lineage>
</organism>
<comment type="subcellular location">
    <subcellularLocation>
        <location evidence="1">Membrane</location>
        <topology evidence="1">Multi-pass membrane protein</topology>
    </subcellularLocation>
</comment>
<name>A0ABM0M820_SACKO</name>
<dbReference type="GeneID" id="100376872"/>
<dbReference type="InterPro" id="IPR037185">
    <property type="entry name" value="EmrE-like"/>
</dbReference>
<dbReference type="RefSeq" id="XP_006816161.1">
    <property type="nucleotide sequence ID" value="XM_006816098.1"/>
</dbReference>
<feature type="transmembrane region" description="Helical" evidence="7">
    <location>
        <begin position="369"/>
        <end position="390"/>
    </location>
</feature>
<feature type="transmembrane region" description="Helical" evidence="7">
    <location>
        <begin position="271"/>
        <end position="290"/>
    </location>
</feature>
<feature type="domain" description="EamA" evidence="8">
    <location>
        <begin position="301"/>
        <end position="441"/>
    </location>
</feature>
<protein>
    <recommendedName>
        <fullName evidence="6">Solute carrier family 35 member F5</fullName>
    </recommendedName>
</protein>
<dbReference type="InterPro" id="IPR000620">
    <property type="entry name" value="EamA_dom"/>
</dbReference>
<dbReference type="Proteomes" id="UP000694865">
    <property type="component" value="Unplaced"/>
</dbReference>
<evidence type="ECO:0000256" key="7">
    <source>
        <dbReference type="SAM" id="Phobius"/>
    </source>
</evidence>
<evidence type="ECO:0000313" key="9">
    <source>
        <dbReference type="Proteomes" id="UP000694865"/>
    </source>
</evidence>
<feature type="transmembrane region" description="Helical" evidence="7">
    <location>
        <begin position="302"/>
        <end position="320"/>
    </location>
</feature>
<reference evidence="10" key="1">
    <citation type="submission" date="2025-08" db="UniProtKB">
        <authorList>
            <consortium name="RefSeq"/>
        </authorList>
    </citation>
    <scope>IDENTIFICATION</scope>
    <source>
        <tissue evidence="10">Testes</tissue>
    </source>
</reference>
<dbReference type="Gene3D" id="1.10.3730.20">
    <property type="match status" value="1"/>
</dbReference>
<gene>
    <name evidence="10" type="primary">LOC100376872</name>
</gene>
<evidence type="ECO:0000256" key="3">
    <source>
        <dbReference type="ARBA" id="ARBA00022692"/>
    </source>
</evidence>
<evidence type="ECO:0000256" key="6">
    <source>
        <dbReference type="ARBA" id="ARBA00040744"/>
    </source>
</evidence>
<sequence length="496" mass="56494">MPNEFALMPNEFALVPNEFALVPNEIALVPNEFALVPNEIALVPNEIALVPNEFALYIFKSEDYEKPFFSTYLKTTMFMLYLLGFLFWRPWKDQCCTRRVKSIPLKIDIENPTDESDIDHDNPLSEPLYVPVRFDDSDKDSTPSNNSSYNDLSEMEKKHINKKGVRFSNVMEVRHLSDTQAEAAKQARLSYAASLRVKEDDMKAANKLSVPEVAKLSLLFCLVFFLGNFSYQEALADTQVAVVNILSSTSGLFTLVLAAMFPSSHGDKFTLTKLVAVLITISGIVLVSLSNNTSDNDQVQLGAIWALCGALLYAIYLVLLKRKVDNEERLDIPMFFGFVGLFTFLLLWPCFFLLHYTHLEMFQLPNKMAWLYLVINGVVGTVLSEFLWLWGCFLTSSLIATLALSLTIPLSMLLDIFFNRVMFNWMFFVGTVPVFLSFFAVALLSHYDDWDPVLVALRRLMFCFCRRRTTRRLPEDREQRESLIGMHSLGEAKGAH</sequence>
<feature type="transmembrane region" description="Helical" evidence="7">
    <location>
        <begin position="332"/>
        <end position="357"/>
    </location>
</feature>
<keyword evidence="5 7" id="KW-0472">Membrane</keyword>